<dbReference type="EMBL" id="GL882879">
    <property type="protein sequence ID" value="EGF83564.1"/>
    <property type="molecule type" value="Genomic_DNA"/>
</dbReference>
<dbReference type="RefSeq" id="XP_006676137.1">
    <property type="nucleotide sequence ID" value="XM_006676074.1"/>
</dbReference>
<evidence type="ECO:0000313" key="2">
    <source>
        <dbReference type="Proteomes" id="UP000007241"/>
    </source>
</evidence>
<dbReference type="GeneID" id="18242282"/>
<gene>
    <name evidence="1" type="ORF">BATDEDRAFT_85992</name>
</gene>
<dbReference type="InParanoid" id="F4NTY9"/>
<dbReference type="HOGENOM" id="CLU_1402182_0_0_1"/>
<dbReference type="OrthoDB" id="10523505at2759"/>
<sequence>MKLITQESGVETCLELVGLSAQRIASAKLAVWQSIDLQLWIRYTRSDGVIRKFRLSIDSDTTFRSCLAVLSRFMDIKATHATSALLQLSTPLPCIHQPSSSSTVISDTGQTVPFDAYLPISSTQSSSSLMYPLDLHHALYDLHNIPESILKECWSKLAGMSNQQLRQIPWLKNTNMDMWAKRVEHELRLATLDE</sequence>
<dbReference type="Proteomes" id="UP000007241">
    <property type="component" value="Unassembled WGS sequence"/>
</dbReference>
<dbReference type="AlphaFoldDB" id="F4NTY9"/>
<evidence type="ECO:0000313" key="1">
    <source>
        <dbReference type="EMBL" id="EGF83564.1"/>
    </source>
</evidence>
<reference evidence="1 2" key="1">
    <citation type="submission" date="2009-12" db="EMBL/GenBank/DDBJ databases">
        <title>The draft genome of Batrachochytrium dendrobatidis.</title>
        <authorList>
            <consortium name="US DOE Joint Genome Institute (JGI-PGF)"/>
            <person name="Kuo A."/>
            <person name="Salamov A."/>
            <person name="Schmutz J."/>
            <person name="Lucas S."/>
            <person name="Pitluck S."/>
            <person name="Rosenblum E."/>
            <person name="Stajich J."/>
            <person name="Eisen M."/>
            <person name="Grigoriev I.V."/>
        </authorList>
    </citation>
    <scope>NUCLEOTIDE SEQUENCE [LARGE SCALE GENOMIC DNA]</scope>
    <source>
        <strain evidence="2">JAM81 / FGSC 10211</strain>
    </source>
</reference>
<organism evidence="1 2">
    <name type="scientific">Batrachochytrium dendrobatidis (strain JAM81 / FGSC 10211)</name>
    <name type="common">Frog chytrid fungus</name>
    <dbReference type="NCBI Taxonomy" id="684364"/>
    <lineage>
        <taxon>Eukaryota</taxon>
        <taxon>Fungi</taxon>
        <taxon>Fungi incertae sedis</taxon>
        <taxon>Chytridiomycota</taxon>
        <taxon>Chytridiomycota incertae sedis</taxon>
        <taxon>Chytridiomycetes</taxon>
        <taxon>Rhizophydiales</taxon>
        <taxon>Rhizophydiales incertae sedis</taxon>
        <taxon>Batrachochytrium</taxon>
    </lineage>
</organism>
<name>F4NTY9_BATDJ</name>
<protein>
    <submittedName>
        <fullName evidence="1">Uncharacterized protein</fullName>
    </submittedName>
</protein>
<proteinExistence type="predicted"/>
<accession>F4NTY9</accession>
<keyword evidence="2" id="KW-1185">Reference proteome</keyword>